<feature type="transmembrane region" description="Helical" evidence="6">
    <location>
        <begin position="167"/>
        <end position="185"/>
    </location>
</feature>
<feature type="transmembrane region" description="Helical" evidence="6">
    <location>
        <begin position="59"/>
        <end position="80"/>
    </location>
</feature>
<keyword evidence="8" id="KW-1185">Reference proteome</keyword>
<accession>A0ABN0D400</accession>
<dbReference type="PANTHER" id="PTHR23291">
    <property type="entry name" value="BAX INHIBITOR-RELATED"/>
    <property type="match status" value="1"/>
</dbReference>
<evidence type="ECO:0000256" key="3">
    <source>
        <dbReference type="ARBA" id="ARBA00022692"/>
    </source>
</evidence>
<feature type="transmembrane region" description="Helical" evidence="6">
    <location>
        <begin position="114"/>
        <end position="134"/>
    </location>
</feature>
<dbReference type="PANTHER" id="PTHR23291:SF50">
    <property type="entry name" value="PROTEIN LIFEGUARD 4"/>
    <property type="match status" value="1"/>
</dbReference>
<keyword evidence="3 6" id="KW-0812">Transmembrane</keyword>
<dbReference type="Proteomes" id="UP000006035">
    <property type="component" value="Unassembled WGS sequence"/>
</dbReference>
<keyword evidence="4 6" id="KW-1133">Transmembrane helix</keyword>
<dbReference type="RefSeq" id="WP_003715976.1">
    <property type="nucleotide sequence ID" value="NZ_AFTL01000019.1"/>
</dbReference>
<proteinExistence type="inferred from homology"/>
<feature type="transmembrane region" description="Helical" evidence="6">
    <location>
        <begin position="25"/>
        <end position="47"/>
    </location>
</feature>
<dbReference type="EMBL" id="AFTL01000019">
    <property type="protein sequence ID" value="EGS35856.1"/>
    <property type="molecule type" value="Genomic_DNA"/>
</dbReference>
<feature type="transmembrane region" description="Helical" evidence="6">
    <location>
        <begin position="141"/>
        <end position="161"/>
    </location>
</feature>
<comment type="similarity">
    <text evidence="2 6">Belongs to the BI1 family.</text>
</comment>
<evidence type="ECO:0000256" key="5">
    <source>
        <dbReference type="ARBA" id="ARBA00023136"/>
    </source>
</evidence>
<evidence type="ECO:0000313" key="7">
    <source>
        <dbReference type="EMBL" id="EGS35856.1"/>
    </source>
</evidence>
<name>A0ABN0D400_9LACO</name>
<sequence length="235" mass="25642">MDRFPSDRRPVADISGLNRFLTKMYGLMTFAVLISALTAWLVANVFANQFTAFLTNNRWGIWLIILLPIFLTFGISFNATRSPGVSFVLLIITAVIYGITFAFIAGSYTGADIATAFVSSAGIFLTMALIGTFSHRDFSRLGSYATAALVGLIIAMLVNLFLHSPAVNYVLSVIAVIIFTILTAWDAQRMKSIYTGYGDELSVNGLAVLGALQLYLDFINLFVSLLDIFGSGDER</sequence>
<comment type="subcellular location">
    <subcellularLocation>
        <location evidence="1">Membrane</location>
        <topology evidence="1">Multi-pass membrane protein</topology>
    </subcellularLocation>
</comment>
<evidence type="ECO:0000256" key="6">
    <source>
        <dbReference type="RuleBase" id="RU004379"/>
    </source>
</evidence>
<evidence type="ECO:0000256" key="1">
    <source>
        <dbReference type="ARBA" id="ARBA00004141"/>
    </source>
</evidence>
<evidence type="ECO:0000256" key="4">
    <source>
        <dbReference type="ARBA" id="ARBA00022989"/>
    </source>
</evidence>
<feature type="transmembrane region" description="Helical" evidence="6">
    <location>
        <begin position="206"/>
        <end position="229"/>
    </location>
</feature>
<dbReference type="Pfam" id="PF01027">
    <property type="entry name" value="Bax1-I"/>
    <property type="match status" value="1"/>
</dbReference>
<evidence type="ECO:0000313" key="8">
    <source>
        <dbReference type="Proteomes" id="UP000006035"/>
    </source>
</evidence>
<organism evidence="7 8">
    <name type="scientific">Limosilactobacillus oris F0423</name>
    <dbReference type="NCBI Taxonomy" id="944562"/>
    <lineage>
        <taxon>Bacteria</taxon>
        <taxon>Bacillati</taxon>
        <taxon>Bacillota</taxon>
        <taxon>Bacilli</taxon>
        <taxon>Lactobacillales</taxon>
        <taxon>Lactobacillaceae</taxon>
        <taxon>Limosilactobacillus</taxon>
    </lineage>
</organism>
<gene>
    <name evidence="7" type="ORF">HMPREF9102_1203</name>
</gene>
<feature type="transmembrane region" description="Helical" evidence="6">
    <location>
        <begin position="87"/>
        <end position="108"/>
    </location>
</feature>
<dbReference type="InterPro" id="IPR006214">
    <property type="entry name" value="Bax_inhibitor_1-related"/>
</dbReference>
<keyword evidence="5 6" id="KW-0472">Membrane</keyword>
<evidence type="ECO:0000256" key="2">
    <source>
        <dbReference type="ARBA" id="ARBA00010350"/>
    </source>
</evidence>
<protein>
    <submittedName>
        <fullName evidence="7">Membrane protein</fullName>
    </submittedName>
</protein>
<comment type="caution">
    <text evidence="7">The sequence shown here is derived from an EMBL/GenBank/DDBJ whole genome shotgun (WGS) entry which is preliminary data.</text>
</comment>
<dbReference type="CDD" id="cd10432">
    <property type="entry name" value="BI-1-like_bacterial"/>
    <property type="match status" value="1"/>
</dbReference>
<reference evidence="7 8" key="1">
    <citation type="submission" date="2011-05" db="EMBL/GenBank/DDBJ databases">
        <authorList>
            <person name="Durkin A.S."/>
            <person name="Kim M."/>
            <person name="Radune D."/>
            <person name="Hostetler J."/>
            <person name="Torralba M."/>
            <person name="Gillis M."/>
            <person name="Methe B."/>
            <person name="Sutton G."/>
            <person name="Nelson K.E."/>
        </authorList>
    </citation>
    <scope>NUCLEOTIDE SEQUENCE [LARGE SCALE GENOMIC DNA]</scope>
    <source>
        <strain evidence="7 8">F0423</strain>
    </source>
</reference>